<keyword evidence="1" id="KW-0812">Transmembrane</keyword>
<feature type="non-terminal residue" evidence="2">
    <location>
        <position position="1"/>
    </location>
</feature>
<dbReference type="Proteomes" id="UP000789901">
    <property type="component" value="Unassembled WGS sequence"/>
</dbReference>
<keyword evidence="1" id="KW-0472">Membrane</keyword>
<keyword evidence="1" id="KW-1133">Transmembrane helix</keyword>
<sequence length="49" mass="5164">AALVLSFFGIVIFGITAFDIAFCQSGVIVFDVIVFGMLFGVVALVPLLL</sequence>
<reference evidence="2 3" key="1">
    <citation type="submission" date="2021-06" db="EMBL/GenBank/DDBJ databases">
        <authorList>
            <person name="Kallberg Y."/>
            <person name="Tangrot J."/>
            <person name="Rosling A."/>
        </authorList>
    </citation>
    <scope>NUCLEOTIDE SEQUENCE [LARGE SCALE GENOMIC DNA]</scope>
    <source>
        <strain evidence="2 3">120-4 pot B 10/14</strain>
    </source>
</reference>
<comment type="caution">
    <text evidence="2">The sequence shown here is derived from an EMBL/GenBank/DDBJ whole genome shotgun (WGS) entry which is preliminary data.</text>
</comment>
<gene>
    <name evidence="2" type="ORF">GMARGA_LOCUS37170</name>
</gene>
<keyword evidence="3" id="KW-1185">Reference proteome</keyword>
<feature type="non-terminal residue" evidence="2">
    <location>
        <position position="49"/>
    </location>
</feature>
<evidence type="ECO:0000256" key="1">
    <source>
        <dbReference type="SAM" id="Phobius"/>
    </source>
</evidence>
<name>A0ABN7X1N9_GIGMA</name>
<dbReference type="EMBL" id="CAJVQB010076418">
    <property type="protein sequence ID" value="CAG8844570.1"/>
    <property type="molecule type" value="Genomic_DNA"/>
</dbReference>
<evidence type="ECO:0000313" key="3">
    <source>
        <dbReference type="Proteomes" id="UP000789901"/>
    </source>
</evidence>
<feature type="transmembrane region" description="Helical" evidence="1">
    <location>
        <begin position="27"/>
        <end position="48"/>
    </location>
</feature>
<evidence type="ECO:0000313" key="2">
    <source>
        <dbReference type="EMBL" id="CAG8844570.1"/>
    </source>
</evidence>
<organism evidence="2 3">
    <name type="scientific">Gigaspora margarita</name>
    <dbReference type="NCBI Taxonomy" id="4874"/>
    <lineage>
        <taxon>Eukaryota</taxon>
        <taxon>Fungi</taxon>
        <taxon>Fungi incertae sedis</taxon>
        <taxon>Mucoromycota</taxon>
        <taxon>Glomeromycotina</taxon>
        <taxon>Glomeromycetes</taxon>
        <taxon>Diversisporales</taxon>
        <taxon>Gigasporaceae</taxon>
        <taxon>Gigaspora</taxon>
    </lineage>
</organism>
<protein>
    <submittedName>
        <fullName evidence="2">19113_t:CDS:1</fullName>
    </submittedName>
</protein>
<proteinExistence type="predicted"/>
<accession>A0ABN7X1N9</accession>